<keyword evidence="3 8" id="KW-0732">Signal</keyword>
<dbReference type="GO" id="GO:0016020">
    <property type="term" value="C:membrane"/>
    <property type="evidence" value="ECO:0007669"/>
    <property type="project" value="UniProtKB-SubCell"/>
</dbReference>
<protein>
    <submittedName>
        <fullName evidence="11">Probable LRR receptor-like protein kinase At1g51890</fullName>
    </submittedName>
</protein>
<dbReference type="GeneID" id="111284224"/>
<dbReference type="InterPro" id="IPR024788">
    <property type="entry name" value="Malectin-like_Carb-bd_dom"/>
</dbReference>
<dbReference type="KEGG" id="dzi:111284224"/>
<evidence type="ECO:0000313" key="11">
    <source>
        <dbReference type="RefSeq" id="XP_022728680.1"/>
    </source>
</evidence>
<accession>A0A6P5XKH9</accession>
<keyword evidence="2 7" id="KW-0812">Transmembrane</keyword>
<gene>
    <name evidence="11" type="primary">LOC111284224</name>
</gene>
<evidence type="ECO:0000313" key="10">
    <source>
        <dbReference type="Proteomes" id="UP000515121"/>
    </source>
</evidence>
<keyword evidence="4 7" id="KW-1133">Transmembrane helix</keyword>
<evidence type="ECO:0000259" key="9">
    <source>
        <dbReference type="Pfam" id="PF12819"/>
    </source>
</evidence>
<dbReference type="OrthoDB" id="2143199at2759"/>
<feature type="signal peptide" evidence="8">
    <location>
        <begin position="1"/>
        <end position="17"/>
    </location>
</feature>
<keyword evidence="5 7" id="KW-0472">Membrane</keyword>
<keyword evidence="10" id="KW-1185">Reference proteome</keyword>
<feature type="domain" description="Malectin-like" evidence="9">
    <location>
        <begin position="26"/>
        <end position="340"/>
    </location>
</feature>
<feature type="compositionally biased region" description="Polar residues" evidence="6">
    <location>
        <begin position="601"/>
        <end position="619"/>
    </location>
</feature>
<proteinExistence type="predicted"/>
<evidence type="ECO:0000256" key="3">
    <source>
        <dbReference type="ARBA" id="ARBA00022729"/>
    </source>
</evidence>
<name>A0A6P5XKH9_DURZI</name>
<dbReference type="Proteomes" id="UP000515121">
    <property type="component" value="Unplaced"/>
</dbReference>
<evidence type="ECO:0000256" key="1">
    <source>
        <dbReference type="ARBA" id="ARBA00004167"/>
    </source>
</evidence>
<evidence type="ECO:0000256" key="6">
    <source>
        <dbReference type="SAM" id="MobiDB-lite"/>
    </source>
</evidence>
<feature type="transmembrane region" description="Helical" evidence="7">
    <location>
        <begin position="498"/>
        <end position="523"/>
    </location>
</feature>
<evidence type="ECO:0000256" key="7">
    <source>
        <dbReference type="SAM" id="Phobius"/>
    </source>
</evidence>
<sequence>MRNSFLFVIFFVLKALSQDTSEWVRIDCGSQVSYPDESGVLWQTDEDFIKTGKNQMVSLSSRTFVDQYDTLRVFTEQNKNCYSLPATAFTRYFIRAVFLYGNYDGLSNAPTFDLEFDGNKWVTVVTDISKFSYYEMIYVAKGDITSICLARTNDKQFPFISFLEFWPVPDKMYANMTNDRAWFNGYRYNYGADSKDWILGYPYDTHNRFWEPMTPPGSEAIIATFASLDVTTVNDPPVLAIIKAVQAPSPTDKLELSFRFSKMNRLDHVELYFTEPLYTTATRSFNIDVNNEFAYAISPVYQECNGVWINVMSVGTLNIELVATNNSTQPPVISAIEVYTASDPLVSVYTSTDDCKWHFPSYFPLSYNFITFYYKDGAGNHVFLMTPSGNAISIVQPASNIKNFEAYSLFGHITGRYLSGYDLDGPLPDFSQMNALETIDLRNNKLDANKIHVSRQAHNLTLIQFQPWKIHVIVPFLHIFFLYRVGDSKDNQSKGKRLALIIGLAVGLPIFLAFIITVVYLLVRKQKTSTQGQVTAVELGVNQGGMATGQPQDGIVSNTMSPEALTLSAAIEHTSWMSNGDSFASYAGISHIHQLPLANGDSGTMPTAEETSTGANAESISHHPPILHMIDEEELNDLLRRHGQN</sequence>
<evidence type="ECO:0000256" key="4">
    <source>
        <dbReference type="ARBA" id="ARBA00022989"/>
    </source>
</evidence>
<dbReference type="RefSeq" id="XP_022728680.1">
    <property type="nucleotide sequence ID" value="XM_022872945.1"/>
</dbReference>
<dbReference type="Pfam" id="PF12819">
    <property type="entry name" value="Malectin_like"/>
    <property type="match status" value="1"/>
</dbReference>
<dbReference type="PANTHER" id="PTHR45631">
    <property type="entry name" value="OS07G0107800 PROTEIN-RELATED"/>
    <property type="match status" value="1"/>
</dbReference>
<reference evidence="11" key="1">
    <citation type="submission" date="2025-08" db="UniProtKB">
        <authorList>
            <consortium name="RefSeq"/>
        </authorList>
    </citation>
    <scope>IDENTIFICATION</scope>
    <source>
        <tissue evidence="11">Fruit stalk</tissue>
    </source>
</reference>
<organism evidence="10 11">
    <name type="scientific">Durio zibethinus</name>
    <name type="common">Durian</name>
    <dbReference type="NCBI Taxonomy" id="66656"/>
    <lineage>
        <taxon>Eukaryota</taxon>
        <taxon>Viridiplantae</taxon>
        <taxon>Streptophyta</taxon>
        <taxon>Embryophyta</taxon>
        <taxon>Tracheophyta</taxon>
        <taxon>Spermatophyta</taxon>
        <taxon>Magnoliopsida</taxon>
        <taxon>eudicotyledons</taxon>
        <taxon>Gunneridae</taxon>
        <taxon>Pentapetalae</taxon>
        <taxon>rosids</taxon>
        <taxon>malvids</taxon>
        <taxon>Malvales</taxon>
        <taxon>Malvaceae</taxon>
        <taxon>Helicteroideae</taxon>
        <taxon>Durio</taxon>
    </lineage>
</organism>
<dbReference type="AlphaFoldDB" id="A0A6P5XKH9"/>
<evidence type="ECO:0000256" key="5">
    <source>
        <dbReference type="ARBA" id="ARBA00023136"/>
    </source>
</evidence>
<evidence type="ECO:0000256" key="2">
    <source>
        <dbReference type="ARBA" id="ARBA00022692"/>
    </source>
</evidence>
<feature type="chain" id="PRO_5027650269" evidence="8">
    <location>
        <begin position="18"/>
        <end position="645"/>
    </location>
</feature>
<dbReference type="PANTHER" id="PTHR45631:SF186">
    <property type="entry name" value="MALECTIN-LIKE DOMAIN-CONTAINING PROTEIN"/>
    <property type="match status" value="1"/>
</dbReference>
<evidence type="ECO:0000256" key="8">
    <source>
        <dbReference type="SAM" id="SignalP"/>
    </source>
</evidence>
<comment type="subcellular location">
    <subcellularLocation>
        <location evidence="1">Membrane</location>
        <topology evidence="1">Single-pass membrane protein</topology>
    </subcellularLocation>
</comment>
<feature type="region of interest" description="Disordered" evidence="6">
    <location>
        <begin position="600"/>
        <end position="620"/>
    </location>
</feature>